<name>A0A5B8VHJ0_9BACT</name>
<dbReference type="RefSeq" id="WP_146780263.1">
    <property type="nucleotide sequence ID" value="NZ_CP042434.1"/>
</dbReference>
<keyword evidence="2" id="KW-0808">Transferase</keyword>
<dbReference type="AlphaFoldDB" id="A0A5B8VHJ0"/>
<evidence type="ECO:0000313" key="3">
    <source>
        <dbReference type="Proteomes" id="UP000321291"/>
    </source>
</evidence>
<dbReference type="SUPFAM" id="SSF53448">
    <property type="entry name" value="Nucleotide-diphospho-sugar transferases"/>
    <property type="match status" value="1"/>
</dbReference>
<evidence type="ECO:0000259" key="1">
    <source>
        <dbReference type="Pfam" id="PF00535"/>
    </source>
</evidence>
<dbReference type="OrthoDB" id="9801954at2"/>
<dbReference type="Pfam" id="PF00535">
    <property type="entry name" value="Glycos_transf_2"/>
    <property type="match status" value="1"/>
</dbReference>
<dbReference type="InterPro" id="IPR050834">
    <property type="entry name" value="Glycosyltransf_2"/>
</dbReference>
<reference evidence="2 3" key="1">
    <citation type="journal article" date="2017" name="Int. J. Syst. Evol. Microbiol.">
        <title>Arachidicoccus ginsenosidivorans sp. nov., with ginsenoside-converting activity isolated from ginseng cultivating soil.</title>
        <authorList>
            <person name="Siddiqi M.Z."/>
            <person name="Aslam Z."/>
            <person name="Im W.T."/>
        </authorList>
    </citation>
    <scope>NUCLEOTIDE SEQUENCE [LARGE SCALE GENOMIC DNA]</scope>
    <source>
        <strain evidence="2 3">Gsoil 809</strain>
    </source>
</reference>
<dbReference type="Gene3D" id="3.90.550.10">
    <property type="entry name" value="Spore Coat Polysaccharide Biosynthesis Protein SpsA, Chain A"/>
    <property type="match status" value="1"/>
</dbReference>
<dbReference type="InterPro" id="IPR001173">
    <property type="entry name" value="Glyco_trans_2-like"/>
</dbReference>
<dbReference type="GO" id="GO:0016740">
    <property type="term" value="F:transferase activity"/>
    <property type="evidence" value="ECO:0007669"/>
    <property type="project" value="UniProtKB-KW"/>
</dbReference>
<protein>
    <submittedName>
        <fullName evidence="2">Glycosyltransferase</fullName>
    </submittedName>
</protein>
<dbReference type="PANTHER" id="PTHR43685">
    <property type="entry name" value="GLYCOSYLTRANSFERASE"/>
    <property type="match status" value="1"/>
</dbReference>
<dbReference type="Proteomes" id="UP000321291">
    <property type="component" value="Chromosome"/>
</dbReference>
<gene>
    <name evidence="2" type="ORF">FSB73_04220</name>
</gene>
<dbReference type="PANTHER" id="PTHR43685:SF3">
    <property type="entry name" value="SLR2126 PROTEIN"/>
    <property type="match status" value="1"/>
</dbReference>
<dbReference type="KEGG" id="agi:FSB73_04220"/>
<keyword evidence="3" id="KW-1185">Reference proteome</keyword>
<dbReference type="EMBL" id="CP042434">
    <property type="protein sequence ID" value="QEC71004.1"/>
    <property type="molecule type" value="Genomic_DNA"/>
</dbReference>
<feature type="domain" description="Glycosyltransferase 2-like" evidence="1">
    <location>
        <begin position="4"/>
        <end position="109"/>
    </location>
</feature>
<proteinExistence type="predicted"/>
<sequence length="284" mass="32323">MELSVIISSSNHDSNCLNKALTGFAMQRFKDFEILIAGIQPSKSTLELIASFKQRFRAIKYIEQPPVKNKSALLNMAIQASQADYLIFTEANCIPRQDFLQIHQERKEETFFLSGGAFKLAPQIHQEVEQQHIEAQTCFETRWLKSHGLRFSLKNQQLSKNKLKSNILNALIPGKALWNPHNVSCWKKDLMDINGFDEQIDDADLAARDLYQRLRNNDIKGIRVGFNAICLHLNKNTKDAQNAVAVALQPAAIKPLRSARQPWTQYGIYKGRTLPVPYTEIDKG</sequence>
<accession>A0A5B8VHJ0</accession>
<organism evidence="2 3">
    <name type="scientific">Arachidicoccus ginsenosidivorans</name>
    <dbReference type="NCBI Taxonomy" id="496057"/>
    <lineage>
        <taxon>Bacteria</taxon>
        <taxon>Pseudomonadati</taxon>
        <taxon>Bacteroidota</taxon>
        <taxon>Chitinophagia</taxon>
        <taxon>Chitinophagales</taxon>
        <taxon>Chitinophagaceae</taxon>
        <taxon>Arachidicoccus</taxon>
    </lineage>
</organism>
<dbReference type="InterPro" id="IPR029044">
    <property type="entry name" value="Nucleotide-diphossugar_trans"/>
</dbReference>
<evidence type="ECO:0000313" key="2">
    <source>
        <dbReference type="EMBL" id="QEC71004.1"/>
    </source>
</evidence>